<evidence type="ECO:0000313" key="2">
    <source>
        <dbReference type="EMBL" id="KAJ6729448.1"/>
    </source>
</evidence>
<sequence>MVWYGWWRPHIILISVNDLLQKRKSVPSNNRARPSEEVGRKRSRDAALTPPSSGMHGVEINDDNDGPRT</sequence>
<name>A0A9Q0ZCM7_SALVM</name>
<protein>
    <submittedName>
        <fullName evidence="2">Uncharacterized protein</fullName>
    </submittedName>
</protein>
<feature type="compositionally biased region" description="Acidic residues" evidence="1">
    <location>
        <begin position="60"/>
        <end position="69"/>
    </location>
</feature>
<reference evidence="2" key="1">
    <citation type="submission" date="2022-11" db="EMBL/GenBank/DDBJ databases">
        <authorList>
            <person name="Hyden B.L."/>
            <person name="Feng K."/>
            <person name="Yates T."/>
            <person name="Jawdy S."/>
            <person name="Smart L.B."/>
            <person name="Muchero W."/>
        </authorList>
    </citation>
    <scope>NUCLEOTIDE SEQUENCE</scope>
    <source>
        <tissue evidence="2">Shoot tip</tissue>
    </source>
</reference>
<organism evidence="2 3">
    <name type="scientific">Salix viminalis</name>
    <name type="common">Common osier</name>
    <name type="synonym">Basket willow</name>
    <dbReference type="NCBI Taxonomy" id="40686"/>
    <lineage>
        <taxon>Eukaryota</taxon>
        <taxon>Viridiplantae</taxon>
        <taxon>Streptophyta</taxon>
        <taxon>Embryophyta</taxon>
        <taxon>Tracheophyta</taxon>
        <taxon>Spermatophyta</taxon>
        <taxon>Magnoliopsida</taxon>
        <taxon>eudicotyledons</taxon>
        <taxon>Gunneridae</taxon>
        <taxon>Pentapetalae</taxon>
        <taxon>rosids</taxon>
        <taxon>fabids</taxon>
        <taxon>Malpighiales</taxon>
        <taxon>Salicaceae</taxon>
        <taxon>Saliceae</taxon>
        <taxon>Salix</taxon>
    </lineage>
</organism>
<proteinExistence type="predicted"/>
<accession>A0A9Q0ZCM7</accession>
<evidence type="ECO:0000313" key="3">
    <source>
        <dbReference type="Proteomes" id="UP001151529"/>
    </source>
</evidence>
<feature type="region of interest" description="Disordered" evidence="1">
    <location>
        <begin position="23"/>
        <end position="69"/>
    </location>
</feature>
<comment type="caution">
    <text evidence="2">The sequence shown here is derived from an EMBL/GenBank/DDBJ whole genome shotgun (WGS) entry which is preliminary data.</text>
</comment>
<dbReference type="AlphaFoldDB" id="A0A9Q0ZCM7"/>
<gene>
    <name evidence="2" type="ORF">OIU85_020372</name>
</gene>
<dbReference type="Proteomes" id="UP001151529">
    <property type="component" value="Chromosome 2"/>
</dbReference>
<dbReference type="EMBL" id="JAPFFL010000004">
    <property type="protein sequence ID" value="KAJ6729448.1"/>
    <property type="molecule type" value="Genomic_DNA"/>
</dbReference>
<reference evidence="2" key="2">
    <citation type="journal article" date="2023" name="Int. J. Mol. Sci.">
        <title>De Novo Assembly and Annotation of 11 Diverse Shrub Willow (Salix) Genomes Reveals Novel Gene Organization in Sex-Linked Regions.</title>
        <authorList>
            <person name="Hyden B."/>
            <person name="Feng K."/>
            <person name="Yates T.B."/>
            <person name="Jawdy S."/>
            <person name="Cereghino C."/>
            <person name="Smart L.B."/>
            <person name="Muchero W."/>
        </authorList>
    </citation>
    <scope>NUCLEOTIDE SEQUENCE [LARGE SCALE GENOMIC DNA]</scope>
    <source>
        <tissue evidence="2">Shoot tip</tissue>
    </source>
</reference>
<keyword evidence="3" id="KW-1185">Reference proteome</keyword>
<evidence type="ECO:0000256" key="1">
    <source>
        <dbReference type="SAM" id="MobiDB-lite"/>
    </source>
</evidence>